<dbReference type="OrthoDB" id="10044244at2759"/>
<accession>A0A6S7FH92</accession>
<dbReference type="PANTHER" id="PTHR43512:SF7">
    <property type="entry name" value="TRANSLATION FACTOR GUF1, MITOCHONDRIAL"/>
    <property type="match status" value="1"/>
</dbReference>
<dbReference type="AlphaFoldDB" id="A0A6S7FH92"/>
<sequence>MVYAGFYPVNQSDFLDLRNAVEKLTLNDASVSVHRDSSAALGQGMRLGFRGILHMEVFRERLEQEYRATVVVTSPSVPYKAILRGQKEQEIQILNAAEVLYAPLIRHAFDN</sequence>
<dbReference type="SUPFAM" id="SSF54980">
    <property type="entry name" value="EF-G C-terminal domain-like"/>
    <property type="match status" value="1"/>
</dbReference>
<dbReference type="GO" id="GO:0005525">
    <property type="term" value="F:GTP binding"/>
    <property type="evidence" value="ECO:0007669"/>
    <property type="project" value="UniProtKB-KW"/>
</dbReference>
<dbReference type="FunFam" id="3.30.70.870:FF:000004">
    <property type="entry name" value="Translation factor GUF1, mitochondrial"/>
    <property type="match status" value="1"/>
</dbReference>
<dbReference type="Gene3D" id="3.30.70.870">
    <property type="entry name" value="Elongation Factor G (Translational Gtpase), domain 3"/>
    <property type="match status" value="1"/>
</dbReference>
<dbReference type="GO" id="GO:0045727">
    <property type="term" value="P:positive regulation of translation"/>
    <property type="evidence" value="ECO:0007669"/>
    <property type="project" value="TreeGrafter"/>
</dbReference>
<gene>
    <name evidence="4" type="ORF">PACLA_8A079868</name>
</gene>
<comment type="caution">
    <text evidence="4">The sequence shown here is derived from an EMBL/GenBank/DDBJ whole genome shotgun (WGS) entry which is preliminary data.</text>
</comment>
<dbReference type="PANTHER" id="PTHR43512">
    <property type="entry name" value="TRANSLATION FACTOR GUF1-RELATED"/>
    <property type="match status" value="1"/>
</dbReference>
<keyword evidence="2" id="KW-0378">Hydrolase</keyword>
<dbReference type="GO" id="GO:0016787">
    <property type="term" value="F:hydrolase activity"/>
    <property type="evidence" value="ECO:0007669"/>
    <property type="project" value="UniProtKB-KW"/>
</dbReference>
<dbReference type="InterPro" id="IPR035647">
    <property type="entry name" value="EFG_III/V"/>
</dbReference>
<evidence type="ECO:0000313" key="4">
    <source>
        <dbReference type="EMBL" id="CAB3978904.1"/>
    </source>
</evidence>
<evidence type="ECO:0000256" key="3">
    <source>
        <dbReference type="ARBA" id="ARBA00023134"/>
    </source>
</evidence>
<reference evidence="4" key="1">
    <citation type="submission" date="2020-04" db="EMBL/GenBank/DDBJ databases">
        <authorList>
            <person name="Alioto T."/>
            <person name="Alioto T."/>
            <person name="Gomez Garrido J."/>
        </authorList>
    </citation>
    <scope>NUCLEOTIDE SEQUENCE</scope>
    <source>
        <strain evidence="4">A484AB</strain>
    </source>
</reference>
<evidence type="ECO:0000256" key="1">
    <source>
        <dbReference type="ARBA" id="ARBA00022741"/>
    </source>
</evidence>
<evidence type="ECO:0000256" key="2">
    <source>
        <dbReference type="ARBA" id="ARBA00022801"/>
    </source>
</evidence>
<dbReference type="CDD" id="cd16260">
    <property type="entry name" value="EF4_III"/>
    <property type="match status" value="1"/>
</dbReference>
<proteinExistence type="predicted"/>
<evidence type="ECO:0000313" key="5">
    <source>
        <dbReference type="Proteomes" id="UP001152795"/>
    </source>
</evidence>
<name>A0A6S7FH92_PARCT</name>
<dbReference type="EMBL" id="CACRXK020000151">
    <property type="protein sequence ID" value="CAB3978904.1"/>
    <property type="molecule type" value="Genomic_DNA"/>
</dbReference>
<keyword evidence="3" id="KW-0342">GTP-binding</keyword>
<protein>
    <submittedName>
        <fullName evidence="4">Translation factor GUF1, mitochondrial isoform X2</fullName>
    </submittedName>
</protein>
<dbReference type="InterPro" id="IPR006297">
    <property type="entry name" value="EF-4"/>
</dbReference>
<keyword evidence="1" id="KW-0547">Nucleotide-binding</keyword>
<dbReference type="GO" id="GO:0097177">
    <property type="term" value="F:mitochondrial ribosome binding"/>
    <property type="evidence" value="ECO:0007669"/>
    <property type="project" value="TreeGrafter"/>
</dbReference>
<dbReference type="GO" id="GO:0005739">
    <property type="term" value="C:mitochondrion"/>
    <property type="evidence" value="ECO:0007669"/>
    <property type="project" value="TreeGrafter"/>
</dbReference>
<keyword evidence="5" id="KW-1185">Reference proteome</keyword>
<dbReference type="Proteomes" id="UP001152795">
    <property type="component" value="Unassembled WGS sequence"/>
</dbReference>
<organism evidence="4 5">
    <name type="scientific">Paramuricea clavata</name>
    <name type="common">Red gorgonian</name>
    <name type="synonym">Violescent sea-whip</name>
    <dbReference type="NCBI Taxonomy" id="317549"/>
    <lineage>
        <taxon>Eukaryota</taxon>
        <taxon>Metazoa</taxon>
        <taxon>Cnidaria</taxon>
        <taxon>Anthozoa</taxon>
        <taxon>Octocorallia</taxon>
        <taxon>Malacalcyonacea</taxon>
        <taxon>Plexauridae</taxon>
        <taxon>Paramuricea</taxon>
    </lineage>
</organism>